<dbReference type="Pfam" id="PF07726">
    <property type="entry name" value="AAA_3"/>
    <property type="match status" value="1"/>
</dbReference>
<dbReference type="InterPro" id="IPR041628">
    <property type="entry name" value="ChlI/MoxR_AAA_lid"/>
</dbReference>
<proteinExistence type="inferred from homology"/>
<reference evidence="6" key="1">
    <citation type="journal article" date="2023" name="Int. J. Syst. Evol. Microbiol.">
        <title>&lt;i&gt;Holtiella tumoricola&lt;/i&gt; gen. nov. sp. nov., isolated from a human clinical sample.</title>
        <authorList>
            <person name="Allen-Vercoe E."/>
            <person name="Daigneault M.C."/>
            <person name="Vancuren S.J."/>
            <person name="Cochrane K."/>
            <person name="O'Neal L.L."/>
            <person name="Sankaranarayanan K."/>
            <person name="Lawson P.A."/>
        </authorList>
    </citation>
    <scope>NUCLEOTIDE SEQUENCE</scope>
    <source>
        <strain evidence="6">CC70A</strain>
    </source>
</reference>
<dbReference type="EMBL" id="JAQIFT010000051">
    <property type="protein sequence ID" value="MDA3732677.1"/>
    <property type="molecule type" value="Genomic_DNA"/>
</dbReference>
<evidence type="ECO:0000313" key="6">
    <source>
        <dbReference type="EMBL" id="MDA3732677.1"/>
    </source>
</evidence>
<protein>
    <submittedName>
        <fullName evidence="6">MoxR family ATPase</fullName>
    </submittedName>
</protein>
<dbReference type="FunFam" id="3.40.50.300:FF:000640">
    <property type="entry name" value="MoxR family ATPase"/>
    <property type="match status" value="1"/>
</dbReference>
<accession>A0AA42J1L7</accession>
<feature type="domain" description="ATPase AAA-3" evidence="4">
    <location>
        <begin position="38"/>
        <end position="168"/>
    </location>
</feature>
<name>A0AA42J1L7_9FIRM</name>
<dbReference type="SUPFAM" id="SSF52540">
    <property type="entry name" value="P-loop containing nucleoside triphosphate hydrolases"/>
    <property type="match status" value="1"/>
</dbReference>
<evidence type="ECO:0000256" key="1">
    <source>
        <dbReference type="ARBA" id="ARBA00022741"/>
    </source>
</evidence>
<dbReference type="InterPro" id="IPR011703">
    <property type="entry name" value="ATPase_AAA-3"/>
</dbReference>
<evidence type="ECO:0000256" key="2">
    <source>
        <dbReference type="ARBA" id="ARBA00022840"/>
    </source>
</evidence>
<dbReference type="CDD" id="cd00009">
    <property type="entry name" value="AAA"/>
    <property type="match status" value="1"/>
</dbReference>
<keyword evidence="7" id="KW-1185">Reference proteome</keyword>
<dbReference type="InterPro" id="IPR027417">
    <property type="entry name" value="P-loop_NTPase"/>
</dbReference>
<dbReference type="InterPro" id="IPR050764">
    <property type="entry name" value="CbbQ/NirQ/NorQ/GpvN"/>
</dbReference>
<dbReference type="Gene3D" id="1.10.8.80">
    <property type="entry name" value="Magnesium chelatase subunit I, C-Terminal domain"/>
    <property type="match status" value="1"/>
</dbReference>
<dbReference type="GO" id="GO:0016887">
    <property type="term" value="F:ATP hydrolysis activity"/>
    <property type="evidence" value="ECO:0007669"/>
    <property type="project" value="InterPro"/>
</dbReference>
<comment type="similarity">
    <text evidence="3">Belongs to the MoxR family.</text>
</comment>
<dbReference type="GO" id="GO:0005524">
    <property type="term" value="F:ATP binding"/>
    <property type="evidence" value="ECO:0007669"/>
    <property type="project" value="UniProtKB-KW"/>
</dbReference>
<comment type="caution">
    <text evidence="6">The sequence shown here is derived from an EMBL/GenBank/DDBJ whole genome shotgun (WGS) entry which is preliminary data.</text>
</comment>
<evidence type="ECO:0000259" key="5">
    <source>
        <dbReference type="Pfam" id="PF17863"/>
    </source>
</evidence>
<evidence type="ECO:0000256" key="3">
    <source>
        <dbReference type="ARBA" id="ARBA00061607"/>
    </source>
</evidence>
<dbReference type="PANTHER" id="PTHR42759">
    <property type="entry name" value="MOXR FAMILY PROTEIN"/>
    <property type="match status" value="1"/>
</dbReference>
<dbReference type="AlphaFoldDB" id="A0AA42J1L7"/>
<dbReference type="PANTHER" id="PTHR42759:SF5">
    <property type="entry name" value="METHANOL DEHYDROGENASE REGULATOR"/>
    <property type="match status" value="1"/>
</dbReference>
<gene>
    <name evidence="6" type="ORF">PBV87_14380</name>
</gene>
<evidence type="ECO:0000313" key="7">
    <source>
        <dbReference type="Proteomes" id="UP001169242"/>
    </source>
</evidence>
<organism evidence="6 7">
    <name type="scientific">Holtiella tumoricola</name>
    <dbReference type="NCBI Taxonomy" id="3018743"/>
    <lineage>
        <taxon>Bacteria</taxon>
        <taxon>Bacillati</taxon>
        <taxon>Bacillota</taxon>
        <taxon>Clostridia</taxon>
        <taxon>Lachnospirales</taxon>
        <taxon>Cellulosilyticaceae</taxon>
        <taxon>Holtiella</taxon>
    </lineage>
</organism>
<dbReference type="Gene3D" id="3.40.50.300">
    <property type="entry name" value="P-loop containing nucleotide triphosphate hydrolases"/>
    <property type="match status" value="1"/>
</dbReference>
<keyword evidence="2" id="KW-0067">ATP-binding</keyword>
<evidence type="ECO:0000259" key="4">
    <source>
        <dbReference type="Pfam" id="PF07726"/>
    </source>
</evidence>
<feature type="domain" description="ChlI/MoxR AAA lid" evidence="5">
    <location>
        <begin position="231"/>
        <end position="298"/>
    </location>
</feature>
<dbReference type="Pfam" id="PF17863">
    <property type="entry name" value="AAA_lid_2"/>
    <property type="match status" value="1"/>
</dbReference>
<dbReference type="Proteomes" id="UP001169242">
    <property type="component" value="Unassembled WGS sequence"/>
</dbReference>
<sequence>MDHNQEVVKRIVDNIEKVMLGKRETIEMAVLTLICKGHILLEDVPGVGKTTLVAALAKSIDGTFNRIQFTPDVLPSDLLGFSMFNPKTGEFEYRKGALLGQFILADEINRTPPKTQSSLLEAMEEGQITVDGKTYVMPTPFMVMATQNPVEHLGTFPLPEAQLDRFFMKLSVGYPGYESEVAMLSKYKEENPLHTLEPVATGEEIIAVQEAVQKVYVHETINRLIVEIVSATRSQEEVLLGASPRGSLNLLRAAQGWAFYEGRDYVIPDDVVMMAPFILKHRIHLRHEAKLKQITTEYIIGRILKGIRMPRVKAYDQK</sequence>
<dbReference type="PIRSF" id="PIRSF002849">
    <property type="entry name" value="AAA_ATPase_chaperone_MoxR_prd"/>
    <property type="match status" value="1"/>
</dbReference>
<dbReference type="RefSeq" id="WP_053985953.1">
    <property type="nucleotide sequence ID" value="NZ_JAQIFT010000051.1"/>
</dbReference>
<keyword evidence="1" id="KW-0547">Nucleotide-binding</keyword>